<reference evidence="3 4" key="1">
    <citation type="journal article" date="2019" name="Nat. Plants">
        <title>Genome sequencing of Musa balbisiana reveals subgenome evolution and function divergence in polyploid bananas.</title>
        <authorList>
            <person name="Yao X."/>
        </authorList>
    </citation>
    <scope>NUCLEOTIDE SEQUENCE [LARGE SCALE GENOMIC DNA]</scope>
    <source>
        <strain evidence="4">cv. DH-PKW</strain>
        <tissue evidence="3">Leaves</tissue>
    </source>
</reference>
<organism evidence="3 4">
    <name type="scientific">Musa balbisiana</name>
    <name type="common">Banana</name>
    <dbReference type="NCBI Taxonomy" id="52838"/>
    <lineage>
        <taxon>Eukaryota</taxon>
        <taxon>Viridiplantae</taxon>
        <taxon>Streptophyta</taxon>
        <taxon>Embryophyta</taxon>
        <taxon>Tracheophyta</taxon>
        <taxon>Spermatophyta</taxon>
        <taxon>Magnoliopsida</taxon>
        <taxon>Liliopsida</taxon>
        <taxon>Zingiberales</taxon>
        <taxon>Musaceae</taxon>
        <taxon>Musa</taxon>
    </lineage>
</organism>
<accession>A0A4S8IP54</accession>
<dbReference type="AlphaFoldDB" id="A0A4S8IP54"/>
<proteinExistence type="predicted"/>
<evidence type="ECO:0000256" key="1">
    <source>
        <dbReference type="SAM" id="MobiDB-lite"/>
    </source>
</evidence>
<dbReference type="InterPro" id="IPR057473">
    <property type="entry name" value="ARM_CPL3"/>
</dbReference>
<evidence type="ECO:0000313" key="3">
    <source>
        <dbReference type="EMBL" id="THU49382.1"/>
    </source>
</evidence>
<gene>
    <name evidence="3" type="ORF">C4D60_Mb06t08980</name>
</gene>
<evidence type="ECO:0000259" key="2">
    <source>
        <dbReference type="Pfam" id="PF25505"/>
    </source>
</evidence>
<feature type="region of interest" description="Disordered" evidence="1">
    <location>
        <begin position="198"/>
        <end position="221"/>
    </location>
</feature>
<protein>
    <recommendedName>
        <fullName evidence="2">CPL3 ARM repeat domain-containing protein</fullName>
    </recommendedName>
</protein>
<keyword evidence="4" id="KW-1185">Reference proteome</keyword>
<dbReference type="Proteomes" id="UP000317650">
    <property type="component" value="Chromosome 6"/>
</dbReference>
<evidence type="ECO:0000313" key="4">
    <source>
        <dbReference type="Proteomes" id="UP000317650"/>
    </source>
</evidence>
<name>A0A4S8IP54_MUSBA</name>
<feature type="domain" description="CPL3 ARM repeat" evidence="2">
    <location>
        <begin position="62"/>
        <end position="135"/>
    </location>
</feature>
<comment type="caution">
    <text evidence="3">The sequence shown here is derived from an EMBL/GenBank/DDBJ whole genome shotgun (WGS) entry which is preliminary data.</text>
</comment>
<dbReference type="Pfam" id="PF25505">
    <property type="entry name" value="ARM_CPL3"/>
    <property type="match status" value="1"/>
</dbReference>
<dbReference type="EMBL" id="PYDT01000009">
    <property type="protein sequence ID" value="THU49382.1"/>
    <property type="molecule type" value="Genomic_DNA"/>
</dbReference>
<sequence>MGFPIACRIAEFPYKLAAVGGLGFRVYLLASRFLSLPRRVEGHRSGAKSLGGRRPLRLCKYFEDMNPVSTQAFMGTQAAPSVLHSDNLQQHEQLLLSLLTHIKDQYSTLITTEQTKQIDAIVDSFVSEGHKTEKEQFGGTRNHILTNLTQEPAISPGDYNEGSRPASTQEIVTVGGTTNTRKRKRVEEYVPLVHTTKKPTGSELSLNNSPFKSNETGKTPQSASMVRPLSLCDRFIYFFFFSFLICSSRKPFVRRSQKMFSVLIVILFIAHRTRNHCIYLLQSRVNVLTVISFIAHQTIASTCCNLNGHLNVVISSQNDKRTIHLKPRDARHALYRNVAAAI</sequence>